<dbReference type="PANTHER" id="PTHR43155:SF2">
    <property type="entry name" value="CYCLIC DI-GMP PHOSPHODIESTERASE PA4108"/>
    <property type="match status" value="1"/>
</dbReference>
<keyword evidence="3" id="KW-1185">Reference proteome</keyword>
<organism evidence="2 3">
    <name type="scientific">Shewanella atlantica</name>
    <dbReference type="NCBI Taxonomy" id="271099"/>
    <lineage>
        <taxon>Bacteria</taxon>
        <taxon>Pseudomonadati</taxon>
        <taxon>Pseudomonadota</taxon>
        <taxon>Gammaproteobacteria</taxon>
        <taxon>Alteromonadales</taxon>
        <taxon>Shewanellaceae</taxon>
        <taxon>Shewanella</taxon>
    </lineage>
</organism>
<dbReference type="SUPFAM" id="SSF109604">
    <property type="entry name" value="HD-domain/PDEase-like"/>
    <property type="match status" value="1"/>
</dbReference>
<dbReference type="PROSITE" id="PS51832">
    <property type="entry name" value="HD_GYP"/>
    <property type="match status" value="1"/>
</dbReference>
<dbReference type="InterPro" id="IPR037522">
    <property type="entry name" value="HD_GYP_dom"/>
</dbReference>
<sequence length="402" mass="44997">MAKAEQIHLPLDKLQIGITVKLPLSWKNHPFLFNRVEIKEEAQIELIKSLGVPYVILLSGEDLVVLDDEEKAEVEVVEEVKPEVDHKMLVRKSLRLSQQRFIKCVNESRSSFSKIASDPEGAYRNSAALVEDLLEHMHDVETPFLALVSAGETDASITQHGISVAVVALMIAKAMELTKSDMRDIALGCLYHDIGKLRVPDIIRRKKGPLTEHEANFMKQHPNFGYDMLHKTGLYPEMVLNIILHHHEFIDGTGFPDGLKGNKIPIVTQIVSLANDYDRQLWTDELRSPQVALGYLFKNRAGKHAESLISVLVKILGIYPPGTIVELSDQTVGKVMMTTKEVKQPQVWACNADGSEPALRFLNQEGVFVEKVLKLEELSEGAMRALQADMGISFYFSGVPKE</sequence>
<gene>
    <name evidence="2" type="ORF">EKG39_00235</name>
</gene>
<evidence type="ECO:0000259" key="1">
    <source>
        <dbReference type="PROSITE" id="PS51832"/>
    </source>
</evidence>
<evidence type="ECO:0000313" key="2">
    <source>
        <dbReference type="EMBL" id="RTR34147.1"/>
    </source>
</evidence>
<dbReference type="EMBL" id="RXNV01000001">
    <property type="protein sequence ID" value="RTR34147.1"/>
    <property type="molecule type" value="Genomic_DNA"/>
</dbReference>
<accession>A0A3S0IJX4</accession>
<reference evidence="2 3" key="1">
    <citation type="submission" date="2018-12" db="EMBL/GenBank/DDBJ databases">
        <authorList>
            <person name="Yu L."/>
        </authorList>
    </citation>
    <scope>NUCLEOTIDE SEQUENCE [LARGE SCALE GENOMIC DNA]</scope>
    <source>
        <strain evidence="2 3">HAW-EB5</strain>
    </source>
</reference>
<dbReference type="PANTHER" id="PTHR43155">
    <property type="entry name" value="CYCLIC DI-GMP PHOSPHODIESTERASE PA4108-RELATED"/>
    <property type="match status" value="1"/>
</dbReference>
<dbReference type="Proteomes" id="UP000282060">
    <property type="component" value="Unassembled WGS sequence"/>
</dbReference>
<dbReference type="AlphaFoldDB" id="A0A3S0IJX4"/>
<dbReference type="Pfam" id="PF11871">
    <property type="entry name" value="DUF3391"/>
    <property type="match status" value="1"/>
</dbReference>
<dbReference type="InterPro" id="IPR003607">
    <property type="entry name" value="HD/PDEase_dom"/>
</dbReference>
<feature type="domain" description="HD-GYP" evidence="1">
    <location>
        <begin position="134"/>
        <end position="331"/>
    </location>
</feature>
<dbReference type="Gene3D" id="1.10.3210.10">
    <property type="entry name" value="Hypothetical protein af1432"/>
    <property type="match status" value="1"/>
</dbReference>
<dbReference type="GO" id="GO:0008081">
    <property type="term" value="F:phosphoric diester hydrolase activity"/>
    <property type="evidence" value="ECO:0007669"/>
    <property type="project" value="UniProtKB-ARBA"/>
</dbReference>
<protein>
    <submittedName>
        <fullName evidence="2">HD-GYP domain-containing protein</fullName>
    </submittedName>
</protein>
<dbReference type="CDD" id="cd00077">
    <property type="entry name" value="HDc"/>
    <property type="match status" value="1"/>
</dbReference>
<evidence type="ECO:0000313" key="3">
    <source>
        <dbReference type="Proteomes" id="UP000282060"/>
    </source>
</evidence>
<proteinExistence type="predicted"/>
<dbReference type="InterPro" id="IPR006675">
    <property type="entry name" value="HDIG_dom"/>
</dbReference>
<dbReference type="Pfam" id="PF13487">
    <property type="entry name" value="HD_5"/>
    <property type="match status" value="1"/>
</dbReference>
<dbReference type="RefSeq" id="WP_126503117.1">
    <property type="nucleotide sequence ID" value="NZ_RXNV01000001.1"/>
</dbReference>
<name>A0A3S0IJX4_9GAMM</name>
<comment type="caution">
    <text evidence="2">The sequence shown here is derived from an EMBL/GenBank/DDBJ whole genome shotgun (WGS) entry which is preliminary data.</text>
</comment>
<dbReference type="OrthoDB" id="9764808at2"/>
<dbReference type="SMART" id="SM00471">
    <property type="entry name" value="HDc"/>
    <property type="match status" value="1"/>
</dbReference>
<dbReference type="NCBIfam" id="TIGR00277">
    <property type="entry name" value="HDIG"/>
    <property type="match status" value="1"/>
</dbReference>
<dbReference type="InterPro" id="IPR021812">
    <property type="entry name" value="DUF3391"/>
</dbReference>